<evidence type="ECO:0000313" key="2">
    <source>
        <dbReference type="EMBL" id="QQP49424.1"/>
    </source>
</evidence>
<reference evidence="3" key="1">
    <citation type="submission" date="2021-01" db="EMBL/GenBank/DDBJ databases">
        <title>Caligus Genome Assembly.</title>
        <authorList>
            <person name="Gallardo-Escarate C."/>
        </authorList>
    </citation>
    <scope>NUCLEOTIDE SEQUENCE [LARGE SCALE GENOMIC DNA]</scope>
</reference>
<feature type="non-terminal residue" evidence="2">
    <location>
        <position position="79"/>
    </location>
</feature>
<sequence length="79" mass="9105">SKRHEVAFSSAPATAQRHRHTHQRVSQDRLQRAQAHQRRQDLKDKPRCGRPVKLSTEVVQKAFTANPKLAMATWPGRRT</sequence>
<dbReference type="AlphaFoldDB" id="A0A7T8HG81"/>
<evidence type="ECO:0000313" key="3">
    <source>
        <dbReference type="Proteomes" id="UP000595437"/>
    </source>
</evidence>
<dbReference type="EMBL" id="CP045895">
    <property type="protein sequence ID" value="QQP49424.1"/>
    <property type="molecule type" value="Genomic_DNA"/>
</dbReference>
<evidence type="ECO:0000256" key="1">
    <source>
        <dbReference type="SAM" id="MobiDB-lite"/>
    </source>
</evidence>
<organism evidence="2 3">
    <name type="scientific">Caligus rogercresseyi</name>
    <name type="common">Sea louse</name>
    <dbReference type="NCBI Taxonomy" id="217165"/>
    <lineage>
        <taxon>Eukaryota</taxon>
        <taxon>Metazoa</taxon>
        <taxon>Ecdysozoa</taxon>
        <taxon>Arthropoda</taxon>
        <taxon>Crustacea</taxon>
        <taxon>Multicrustacea</taxon>
        <taxon>Hexanauplia</taxon>
        <taxon>Copepoda</taxon>
        <taxon>Siphonostomatoida</taxon>
        <taxon>Caligidae</taxon>
        <taxon>Caligus</taxon>
    </lineage>
</organism>
<keyword evidence="3" id="KW-1185">Reference proteome</keyword>
<protein>
    <submittedName>
        <fullName evidence="2">Uncharacterized protein</fullName>
    </submittedName>
</protein>
<gene>
    <name evidence="2" type="ORF">FKW44_010097</name>
</gene>
<dbReference type="Proteomes" id="UP000595437">
    <property type="component" value="Chromosome 6"/>
</dbReference>
<accession>A0A7T8HG81</accession>
<feature type="region of interest" description="Disordered" evidence="1">
    <location>
        <begin position="1"/>
        <end position="49"/>
    </location>
</feature>
<proteinExistence type="predicted"/>
<feature type="compositionally biased region" description="Basic and acidic residues" evidence="1">
    <location>
        <begin position="38"/>
        <end position="47"/>
    </location>
</feature>
<feature type="non-terminal residue" evidence="2">
    <location>
        <position position="1"/>
    </location>
</feature>
<name>A0A7T8HG81_CALRO</name>